<protein>
    <submittedName>
        <fullName evidence="1">Uncharacterized protein</fullName>
    </submittedName>
</protein>
<reference evidence="1" key="1">
    <citation type="submission" date="2013-07" db="EMBL/GenBank/DDBJ databases">
        <title>Comparative Genomic and Metabolomic Analysis of Twelve Strains of Pseudoalteromonas luteoviolacea.</title>
        <authorList>
            <person name="Vynne N.G."/>
            <person name="Mansson M."/>
            <person name="Gram L."/>
        </authorList>
    </citation>
    <scope>NUCLEOTIDE SEQUENCE [LARGE SCALE GENOMIC DNA]</scope>
    <source>
        <strain evidence="1">H33</strain>
    </source>
</reference>
<accession>A0A167DN18</accession>
<dbReference type="PATRIC" id="fig|1365251.3.peg.3406"/>
<dbReference type="AlphaFoldDB" id="A0A167DN18"/>
<dbReference type="RefSeq" id="WP_155731900.1">
    <property type="nucleotide sequence ID" value="NZ_AUXZ01000084.1"/>
</dbReference>
<gene>
    <name evidence="1" type="ORF">N476_20425</name>
</gene>
<proteinExistence type="predicted"/>
<name>A0A167DN18_9GAMM</name>
<evidence type="ECO:0000313" key="1">
    <source>
        <dbReference type="EMBL" id="KZN49078.1"/>
    </source>
</evidence>
<comment type="caution">
    <text evidence="1">The sequence shown here is derived from an EMBL/GenBank/DDBJ whole genome shotgun (WGS) entry which is preliminary data.</text>
</comment>
<organism evidence="1">
    <name type="scientific">Pseudoalteromonas luteoviolacea H33</name>
    <dbReference type="NCBI Taxonomy" id="1365251"/>
    <lineage>
        <taxon>Bacteria</taxon>
        <taxon>Pseudomonadati</taxon>
        <taxon>Pseudomonadota</taxon>
        <taxon>Gammaproteobacteria</taxon>
        <taxon>Alteromonadales</taxon>
        <taxon>Pseudoalteromonadaceae</taxon>
        <taxon>Pseudoalteromonas</taxon>
    </lineage>
</organism>
<sequence length="55" mass="6335">MKLKIKKNNLKALSKSQKSLNAKQTKEINGGFVVETWKIMTHPEVCKTAWQFCEP</sequence>
<dbReference type="EMBL" id="AUXZ01000084">
    <property type="protein sequence ID" value="KZN49078.1"/>
    <property type="molecule type" value="Genomic_DNA"/>
</dbReference>
<dbReference type="Proteomes" id="UP000076503">
    <property type="component" value="Unassembled WGS sequence"/>
</dbReference>